<reference evidence="10 11" key="1">
    <citation type="journal article" date="2016" name="PLoS ONE">
        <title>Sequence Assembly of Yarrowia lipolytica Strain W29/CLIB89 Shows Transposable Element Diversity.</title>
        <authorList>
            <person name="Magnan C."/>
            <person name="Yu J."/>
            <person name="Chang I."/>
            <person name="Jahn E."/>
            <person name="Kanomata Y."/>
            <person name="Wu J."/>
            <person name="Zeller M."/>
            <person name="Oakes M."/>
            <person name="Baldi P."/>
            <person name="Sandmeyer S."/>
        </authorList>
    </citation>
    <scope>NUCLEOTIDE SEQUENCE [LARGE SCALE GENOMIC DNA]</scope>
    <source>
        <strain evidence="11">CLIB89(W29)</strain>
    </source>
</reference>
<feature type="region of interest" description="Disordered" evidence="8">
    <location>
        <begin position="1"/>
        <end position="106"/>
    </location>
</feature>
<feature type="domain" description="USP" evidence="9">
    <location>
        <begin position="199"/>
        <end position="749"/>
    </location>
</feature>
<dbReference type="GO" id="GO:0005634">
    <property type="term" value="C:nucleus"/>
    <property type="evidence" value="ECO:0007669"/>
    <property type="project" value="UniProtKB-SubCell"/>
</dbReference>
<dbReference type="InterPro" id="IPR001394">
    <property type="entry name" value="Peptidase_C19_UCH"/>
</dbReference>
<dbReference type="SUPFAM" id="SSF54001">
    <property type="entry name" value="Cysteine proteinases"/>
    <property type="match status" value="1"/>
</dbReference>
<feature type="region of interest" description="Disordered" evidence="8">
    <location>
        <begin position="1049"/>
        <end position="1135"/>
    </location>
</feature>
<feature type="compositionally biased region" description="Basic and acidic residues" evidence="8">
    <location>
        <begin position="1053"/>
        <end position="1086"/>
    </location>
</feature>
<evidence type="ECO:0000256" key="4">
    <source>
        <dbReference type="ARBA" id="ARBA00022670"/>
    </source>
</evidence>
<dbReference type="InterPro" id="IPR028889">
    <property type="entry name" value="USP"/>
</dbReference>
<feature type="compositionally biased region" description="Polar residues" evidence="8">
    <location>
        <begin position="81"/>
        <end position="91"/>
    </location>
</feature>
<evidence type="ECO:0000256" key="8">
    <source>
        <dbReference type="SAM" id="MobiDB-lite"/>
    </source>
</evidence>
<gene>
    <name evidence="10" type="ORF">YALI1_C28228g</name>
</gene>
<dbReference type="GO" id="GO:0005829">
    <property type="term" value="C:cytosol"/>
    <property type="evidence" value="ECO:0007669"/>
    <property type="project" value="TreeGrafter"/>
</dbReference>
<proteinExistence type="inferred from homology"/>
<evidence type="ECO:0000313" key="11">
    <source>
        <dbReference type="Proteomes" id="UP000182444"/>
    </source>
</evidence>
<feature type="compositionally biased region" description="Basic and acidic residues" evidence="8">
    <location>
        <begin position="1094"/>
        <end position="1111"/>
    </location>
</feature>
<sequence>MSGSKDWAQISAPKASRNRKLFRSIFERKDKDGKDGHKSDGNKSDTNTTDDEKDNEGWLKLRRGRSSRIGSRVTSRAGSAVPTSRGTSSVRNTGDTTTNTNTTSDDIVSKLNTLGLTPTSSRPSSMILSPEEHVRTTLMEEYKIPAETIDLENIRFVLASKFTQNDTQKAVQLIVAFRKAAAGLMHPYVSPQGEYTRLVGADNWNGVSCYFDSLMVAMFARMDNFEPMLYKNFEFDERRESLATLLRFYVTLLRQGCYITTDMTHKLMESLMEADWCDGQTLHRQQDVSELFQFICDKMDMPLLTLKVDIAHGGKEVREDDHKLVNERMLHIPVPGDDNDPPILLEQCLEQYFSNSVNVRRQIERRKTLDQLDAVAFKRPRSYSTKSKKYHVHVETVEMLDGEGGSPSTLASRRTSVSSVEEGDKKDINTLRELQFVDQNRWHRYDNEEDRGEGETGGVVEVGDENDDSNAESSSSVTDSAVDSAVDSPVLPDTASVSTMVKNPRVSELIRKGSIGGQSTRSSLWNENSEITLPAWMFLQLLPFYSNTKGDTDSPAAVYFAKSKPVLVICLKRFCWTESGVAKKNNRTVVIPDTIHFPSFVADQNLDMDYEDSEEAVSDEDYEQPKHPGAFKLVLESAVCHRGTSVHSGHYITLVSEQASRDTVGGVYTTAERPTKSASEDDFDVAGARHQFRTRSGTVSSKISATNEAARRKWLRFDDFQPRDKKFQEIDFEDAFTQESPYLLFYRMVADDEDDDPKSEYVQPIPDSLESREFDTDPMNAHKPAVAQGHKPSIGNIDMDNGRGLGRLRANFGIGGNAGNTSVGVTEVSCDSEGSEDDEYDTVRVNHVTEGVGGTTINGLDTESIFEGHTGEVTGSTVEVFSEDTHTPNLAVDTHVSTLGAAPSYESIPSYEVSPTNTRAPPLPTVYPAHDSSDNVSTRSNLVQVQPPPPITVDSPESRFGSESTASSMSTHPLDSESDAEPHLNKSKSYSSIMSFLRRESYVAPVPEHAELPRSGAATGTVTPTEGSLAGGAAGTISASKKRFFLKKLASHSSEDDADHKKDDRKEEHRREKEGKRELEKAEKREKKERKRQQKEMQKEMRDKGKGRASDTARSSLDEEDREFKQYRDEKCVVC</sequence>
<dbReference type="EC" id="3.4.19.12" evidence="3"/>
<feature type="region of interest" description="Disordered" evidence="8">
    <location>
        <begin position="445"/>
        <end position="490"/>
    </location>
</feature>
<dbReference type="GO" id="GO:0006508">
    <property type="term" value="P:proteolysis"/>
    <property type="evidence" value="ECO:0007669"/>
    <property type="project" value="UniProtKB-KW"/>
</dbReference>
<evidence type="ECO:0000256" key="2">
    <source>
        <dbReference type="ARBA" id="ARBA00009085"/>
    </source>
</evidence>
<evidence type="ECO:0000256" key="3">
    <source>
        <dbReference type="ARBA" id="ARBA00012759"/>
    </source>
</evidence>
<evidence type="ECO:0000256" key="1">
    <source>
        <dbReference type="ARBA" id="ARBA00000707"/>
    </source>
</evidence>
<evidence type="ECO:0000259" key="9">
    <source>
        <dbReference type="PROSITE" id="PS50235"/>
    </source>
</evidence>
<dbReference type="Pfam" id="PF00443">
    <property type="entry name" value="UCH"/>
    <property type="match status" value="1"/>
</dbReference>
<feature type="compositionally biased region" description="Low complexity" evidence="8">
    <location>
        <begin position="92"/>
        <end position="106"/>
    </location>
</feature>
<feature type="compositionally biased region" description="Basic and acidic residues" evidence="8">
    <location>
        <begin position="1122"/>
        <end position="1135"/>
    </location>
</feature>
<feature type="compositionally biased region" description="Basic and acidic residues" evidence="8">
    <location>
        <begin position="25"/>
        <end position="43"/>
    </location>
</feature>
<dbReference type="InterPro" id="IPR038765">
    <property type="entry name" value="Papain-like_cys_pep_sf"/>
</dbReference>
<keyword evidence="5" id="KW-0833">Ubl conjugation pathway</keyword>
<dbReference type="KEGG" id="yli:2909901"/>
<dbReference type="GO" id="GO:0004843">
    <property type="term" value="F:cysteine-type deubiquitinase activity"/>
    <property type="evidence" value="ECO:0007669"/>
    <property type="project" value="UniProtKB-EC"/>
</dbReference>
<evidence type="ECO:0000256" key="7">
    <source>
        <dbReference type="ARBA" id="ARBA00022807"/>
    </source>
</evidence>
<evidence type="ECO:0000256" key="6">
    <source>
        <dbReference type="ARBA" id="ARBA00022801"/>
    </source>
</evidence>
<dbReference type="AlphaFoldDB" id="A0A1D8NBY9"/>
<organism evidence="10 11">
    <name type="scientific">Yarrowia lipolytica</name>
    <name type="common">Candida lipolytica</name>
    <dbReference type="NCBI Taxonomy" id="4952"/>
    <lineage>
        <taxon>Eukaryota</taxon>
        <taxon>Fungi</taxon>
        <taxon>Dikarya</taxon>
        <taxon>Ascomycota</taxon>
        <taxon>Saccharomycotina</taxon>
        <taxon>Dipodascomycetes</taxon>
        <taxon>Dipodascales</taxon>
        <taxon>Dipodascales incertae sedis</taxon>
        <taxon>Yarrowia</taxon>
    </lineage>
</organism>
<feature type="compositionally biased region" description="Polar residues" evidence="8">
    <location>
        <begin position="934"/>
        <end position="944"/>
    </location>
</feature>
<feature type="region of interest" description="Disordered" evidence="8">
    <location>
        <begin position="930"/>
        <end position="986"/>
    </location>
</feature>
<comment type="similarity">
    <text evidence="2">Belongs to the peptidase C19 family.</text>
</comment>
<protein>
    <recommendedName>
        <fullName evidence="3">ubiquitinyl hydrolase 1</fullName>
        <ecNumber evidence="3">3.4.19.12</ecNumber>
    </recommendedName>
</protein>
<evidence type="ECO:0000256" key="5">
    <source>
        <dbReference type="ARBA" id="ARBA00022786"/>
    </source>
</evidence>
<dbReference type="PROSITE" id="PS50235">
    <property type="entry name" value="USP_3"/>
    <property type="match status" value="1"/>
</dbReference>
<feature type="compositionally biased region" description="Polar residues" evidence="8">
    <location>
        <begin position="961"/>
        <end position="973"/>
    </location>
</feature>
<accession>A0A1D8NBY9</accession>
<evidence type="ECO:0000313" key="10">
    <source>
        <dbReference type="EMBL" id="AOW03148.1"/>
    </source>
</evidence>
<dbReference type="GO" id="GO:0016579">
    <property type="term" value="P:protein deubiquitination"/>
    <property type="evidence" value="ECO:0007669"/>
    <property type="project" value="InterPro"/>
</dbReference>
<dbReference type="GeneID" id="2909901"/>
<dbReference type="EMBL" id="CP017555">
    <property type="protein sequence ID" value="AOW03148.1"/>
    <property type="molecule type" value="Genomic_DNA"/>
</dbReference>
<comment type="catalytic activity">
    <reaction evidence="1">
        <text>Thiol-dependent hydrolysis of ester, thioester, amide, peptide and isopeptide bonds formed by the C-terminal Gly of ubiquitin (a 76-residue protein attached to proteins as an intracellular targeting signal).</text>
        <dbReference type="EC" id="3.4.19.12"/>
    </reaction>
</comment>
<dbReference type="PANTHER" id="PTHR24006:SF722">
    <property type="entry name" value="UBIQUITIN CARBOXYL-TERMINAL HYDROLASE 48"/>
    <property type="match status" value="1"/>
</dbReference>
<feature type="region of interest" description="Disordered" evidence="8">
    <location>
        <begin position="398"/>
        <end position="424"/>
    </location>
</feature>
<dbReference type="VEuPathDB" id="FungiDB:YALI1_C28228g"/>
<keyword evidence="4" id="KW-0645">Protease</keyword>
<dbReference type="InterPro" id="IPR050164">
    <property type="entry name" value="Peptidase_C19"/>
</dbReference>
<dbReference type="eggNOG" id="ENOG502QWTH">
    <property type="taxonomic scope" value="Eukaryota"/>
</dbReference>
<dbReference type="VEuPathDB" id="FungiDB:YALI0_C20207g"/>
<name>A0A1D8NBY9_YARLL</name>
<feature type="compositionally biased region" description="Low complexity" evidence="8">
    <location>
        <begin position="471"/>
        <end position="488"/>
    </location>
</feature>
<dbReference type="RefSeq" id="XP_502041.3">
    <property type="nucleotide sequence ID" value="XM_502041.3"/>
</dbReference>
<keyword evidence="6" id="KW-0378">Hydrolase</keyword>
<keyword evidence="7" id="KW-0788">Thiol protease</keyword>
<dbReference type="PANTHER" id="PTHR24006">
    <property type="entry name" value="UBIQUITIN CARBOXYL-TERMINAL HYDROLASE"/>
    <property type="match status" value="1"/>
</dbReference>
<feature type="compositionally biased region" description="Low complexity" evidence="8">
    <location>
        <begin position="67"/>
        <end position="76"/>
    </location>
</feature>
<feature type="compositionally biased region" description="Polar residues" evidence="8">
    <location>
        <begin position="406"/>
        <end position="419"/>
    </location>
</feature>
<dbReference type="Proteomes" id="UP000182444">
    <property type="component" value="Chromosome 1C"/>
</dbReference>
<dbReference type="Gene3D" id="3.90.70.10">
    <property type="entry name" value="Cysteine proteinases"/>
    <property type="match status" value="2"/>
</dbReference>
<feature type="region of interest" description="Disordered" evidence="8">
    <location>
        <begin position="1013"/>
        <end position="1037"/>
    </location>
</feature>